<dbReference type="EMBL" id="CATNWA010016165">
    <property type="protein sequence ID" value="CAI9590487.1"/>
    <property type="molecule type" value="Genomic_DNA"/>
</dbReference>
<organism evidence="1 2">
    <name type="scientific">Staurois parvus</name>
    <dbReference type="NCBI Taxonomy" id="386267"/>
    <lineage>
        <taxon>Eukaryota</taxon>
        <taxon>Metazoa</taxon>
        <taxon>Chordata</taxon>
        <taxon>Craniata</taxon>
        <taxon>Vertebrata</taxon>
        <taxon>Euteleostomi</taxon>
        <taxon>Amphibia</taxon>
        <taxon>Batrachia</taxon>
        <taxon>Anura</taxon>
        <taxon>Neobatrachia</taxon>
        <taxon>Ranoidea</taxon>
        <taxon>Ranidae</taxon>
        <taxon>Staurois</taxon>
    </lineage>
</organism>
<evidence type="ECO:0000313" key="2">
    <source>
        <dbReference type="Proteomes" id="UP001162483"/>
    </source>
</evidence>
<evidence type="ECO:0000313" key="1">
    <source>
        <dbReference type="EMBL" id="CAI9590487.1"/>
    </source>
</evidence>
<keyword evidence="2" id="KW-1185">Reference proteome</keyword>
<gene>
    <name evidence="1" type="ORF">SPARVUS_LOCUS11047837</name>
</gene>
<accession>A0ABN9F0D2</accession>
<dbReference type="Proteomes" id="UP001162483">
    <property type="component" value="Unassembled WGS sequence"/>
</dbReference>
<name>A0ABN9F0D2_9NEOB</name>
<proteinExistence type="predicted"/>
<comment type="caution">
    <text evidence="1">The sequence shown here is derived from an EMBL/GenBank/DDBJ whole genome shotgun (WGS) entry which is preliminary data.</text>
</comment>
<protein>
    <submittedName>
        <fullName evidence="1">Uncharacterized protein</fullName>
    </submittedName>
</protein>
<sequence>MECYTKKKNRCFTPPQGRNPKLDTYIVSFRLQATSLISSQQKKILYNLSPL</sequence>
<reference evidence="1" key="1">
    <citation type="submission" date="2023-05" db="EMBL/GenBank/DDBJ databases">
        <authorList>
            <person name="Stuckert A."/>
        </authorList>
    </citation>
    <scope>NUCLEOTIDE SEQUENCE</scope>
</reference>